<dbReference type="PANTHER" id="PTHR11177:SF383">
    <property type="entry name" value="GLYCOSYL HYDROLASE FAMILY PROTEIN WITH CHITINASE INSERTION DOMAIN-CONTAINING PROTEIN"/>
    <property type="match status" value="1"/>
</dbReference>
<feature type="domain" description="GH18" evidence="1">
    <location>
        <begin position="1"/>
        <end position="112"/>
    </location>
</feature>
<dbReference type="PROSITE" id="PS51910">
    <property type="entry name" value="GH18_2"/>
    <property type="match status" value="1"/>
</dbReference>
<evidence type="ECO:0000313" key="3">
    <source>
        <dbReference type="Proteomes" id="UP000237105"/>
    </source>
</evidence>
<dbReference type="AlphaFoldDB" id="A0A2P5DXS7"/>
<dbReference type="GO" id="GO:0008061">
    <property type="term" value="F:chitin binding"/>
    <property type="evidence" value="ECO:0007669"/>
    <property type="project" value="TreeGrafter"/>
</dbReference>
<organism evidence="2 3">
    <name type="scientific">Parasponia andersonii</name>
    <name type="common">Sponia andersonii</name>
    <dbReference type="NCBI Taxonomy" id="3476"/>
    <lineage>
        <taxon>Eukaryota</taxon>
        <taxon>Viridiplantae</taxon>
        <taxon>Streptophyta</taxon>
        <taxon>Embryophyta</taxon>
        <taxon>Tracheophyta</taxon>
        <taxon>Spermatophyta</taxon>
        <taxon>Magnoliopsida</taxon>
        <taxon>eudicotyledons</taxon>
        <taxon>Gunneridae</taxon>
        <taxon>Pentapetalae</taxon>
        <taxon>rosids</taxon>
        <taxon>fabids</taxon>
        <taxon>Rosales</taxon>
        <taxon>Cannabaceae</taxon>
        <taxon>Parasponia</taxon>
    </lineage>
</organism>
<dbReference type="OrthoDB" id="73875at2759"/>
<dbReference type="InterPro" id="IPR001223">
    <property type="entry name" value="Glyco_hydro18_cat"/>
</dbReference>
<dbReference type="Gene3D" id="3.20.20.80">
    <property type="entry name" value="Glycosidases"/>
    <property type="match status" value="1"/>
</dbReference>
<gene>
    <name evidence="2" type="ORF">PanWU01x14_020930</name>
</gene>
<dbReference type="GO" id="GO:0005576">
    <property type="term" value="C:extracellular region"/>
    <property type="evidence" value="ECO:0007669"/>
    <property type="project" value="TreeGrafter"/>
</dbReference>
<dbReference type="GO" id="GO:0005975">
    <property type="term" value="P:carbohydrate metabolic process"/>
    <property type="evidence" value="ECO:0007669"/>
    <property type="project" value="InterPro"/>
</dbReference>
<dbReference type="Proteomes" id="UP000237105">
    <property type="component" value="Unassembled WGS sequence"/>
</dbReference>
<name>A0A2P5DXS7_PARAD</name>
<dbReference type="SUPFAM" id="SSF51445">
    <property type="entry name" value="(Trans)glycosidases"/>
    <property type="match status" value="1"/>
</dbReference>
<dbReference type="Pfam" id="PF00704">
    <property type="entry name" value="Glyco_hydro_18"/>
    <property type="match status" value="1"/>
</dbReference>
<dbReference type="EMBL" id="JXTB01000010">
    <property type="protein sequence ID" value="PON78111.1"/>
    <property type="molecule type" value="Genomic_DNA"/>
</dbReference>
<dbReference type="GO" id="GO:0006032">
    <property type="term" value="P:chitin catabolic process"/>
    <property type="evidence" value="ECO:0007669"/>
    <property type="project" value="TreeGrafter"/>
</dbReference>
<evidence type="ECO:0000313" key="2">
    <source>
        <dbReference type="EMBL" id="PON78111.1"/>
    </source>
</evidence>
<dbReference type="PANTHER" id="PTHR11177">
    <property type="entry name" value="CHITINASE"/>
    <property type="match status" value="1"/>
</dbReference>
<accession>A0A2P5DXS7</accession>
<sequence length="112" mass="12302">LDPQTYNVIVSSANLANFSTLTQAVQLKNPIVKTLISVDSGASNPTTFTWMAENSSSHKSFVDSSITLAKSYNFHGLNLNWEFLFTTTYMANLGVLLTEWRVAIINESHASG</sequence>
<dbReference type="STRING" id="3476.A0A2P5DXS7"/>
<feature type="non-terminal residue" evidence="2">
    <location>
        <position position="1"/>
    </location>
</feature>
<evidence type="ECO:0000259" key="1">
    <source>
        <dbReference type="PROSITE" id="PS51910"/>
    </source>
</evidence>
<reference evidence="3" key="1">
    <citation type="submission" date="2016-06" db="EMBL/GenBank/DDBJ databases">
        <title>Parallel loss of symbiosis genes in relatives of nitrogen-fixing non-legume Parasponia.</title>
        <authorList>
            <person name="Van Velzen R."/>
            <person name="Holmer R."/>
            <person name="Bu F."/>
            <person name="Rutten L."/>
            <person name="Van Zeijl A."/>
            <person name="Liu W."/>
            <person name="Santuari L."/>
            <person name="Cao Q."/>
            <person name="Sharma T."/>
            <person name="Shen D."/>
            <person name="Roswanjaya Y."/>
            <person name="Wardhani T."/>
            <person name="Kalhor M.S."/>
            <person name="Jansen J."/>
            <person name="Van den Hoogen J."/>
            <person name="Gungor B."/>
            <person name="Hartog M."/>
            <person name="Hontelez J."/>
            <person name="Verver J."/>
            <person name="Yang W.-C."/>
            <person name="Schijlen E."/>
            <person name="Repin R."/>
            <person name="Schilthuizen M."/>
            <person name="Schranz E."/>
            <person name="Heidstra R."/>
            <person name="Miyata K."/>
            <person name="Fedorova E."/>
            <person name="Kohlen W."/>
            <person name="Bisseling T."/>
            <person name="Smit S."/>
            <person name="Geurts R."/>
        </authorList>
    </citation>
    <scope>NUCLEOTIDE SEQUENCE [LARGE SCALE GENOMIC DNA]</scope>
    <source>
        <strain evidence="3">cv. WU1-14</strain>
    </source>
</reference>
<dbReference type="GO" id="GO:0004568">
    <property type="term" value="F:chitinase activity"/>
    <property type="evidence" value="ECO:0007669"/>
    <property type="project" value="TreeGrafter"/>
</dbReference>
<keyword evidence="3" id="KW-1185">Reference proteome</keyword>
<protein>
    <submittedName>
        <fullName evidence="2">1,4-alpha-glucan-branching enzyme</fullName>
    </submittedName>
</protein>
<comment type="caution">
    <text evidence="2">The sequence shown here is derived from an EMBL/GenBank/DDBJ whole genome shotgun (WGS) entry which is preliminary data.</text>
</comment>
<dbReference type="InterPro" id="IPR017853">
    <property type="entry name" value="GH"/>
</dbReference>
<proteinExistence type="predicted"/>
<dbReference type="InterPro" id="IPR050314">
    <property type="entry name" value="Glycosyl_Hydrlase_18"/>
</dbReference>